<evidence type="ECO:0000313" key="3">
    <source>
        <dbReference type="EMBL" id="GGP02848.1"/>
    </source>
</evidence>
<feature type="domain" description="IgGFc-binding protein N-terminal" evidence="2">
    <location>
        <begin position="132"/>
        <end position="445"/>
    </location>
</feature>
<gene>
    <name evidence="3" type="ORF">GCM10010992_08890</name>
</gene>
<protein>
    <recommendedName>
        <fullName evidence="2">IgGFc-binding protein N-terminal domain-containing protein</fullName>
    </recommendedName>
</protein>
<name>A0ABQ2NMJ2_9FLAO</name>
<feature type="chain" id="PRO_5045434925" description="IgGFc-binding protein N-terminal domain-containing protein" evidence="1">
    <location>
        <begin position="20"/>
        <end position="1384"/>
    </location>
</feature>
<dbReference type="Pfam" id="PF13585">
    <property type="entry name" value="CHU_C"/>
    <property type="match status" value="1"/>
</dbReference>
<dbReference type="NCBIfam" id="TIGR04131">
    <property type="entry name" value="Bac_Flav_CTERM"/>
    <property type="match status" value="1"/>
</dbReference>
<dbReference type="Proteomes" id="UP000620064">
    <property type="component" value="Unassembled WGS sequence"/>
</dbReference>
<reference evidence="4" key="1">
    <citation type="journal article" date="2019" name="Int. J. Syst. Evol. Microbiol.">
        <title>The Global Catalogue of Microorganisms (GCM) 10K type strain sequencing project: providing services to taxonomists for standard genome sequencing and annotation.</title>
        <authorList>
            <consortium name="The Broad Institute Genomics Platform"/>
            <consortium name="The Broad Institute Genome Sequencing Center for Infectious Disease"/>
            <person name="Wu L."/>
            <person name="Ma J."/>
        </authorList>
    </citation>
    <scope>NUCLEOTIDE SEQUENCE [LARGE SCALE GENOMIC DNA]</scope>
    <source>
        <strain evidence="4">CGMCC 1.7656</strain>
    </source>
</reference>
<evidence type="ECO:0000313" key="4">
    <source>
        <dbReference type="Proteomes" id="UP000620064"/>
    </source>
</evidence>
<dbReference type="InterPro" id="IPR035234">
    <property type="entry name" value="IgGFc-bd_N"/>
</dbReference>
<keyword evidence="1" id="KW-0732">Signal</keyword>
<proteinExistence type="predicted"/>
<organism evidence="3 4">
    <name type="scientific">Cloacibacterium rupense</name>
    <dbReference type="NCBI Taxonomy" id="517423"/>
    <lineage>
        <taxon>Bacteria</taxon>
        <taxon>Pseudomonadati</taxon>
        <taxon>Bacteroidota</taxon>
        <taxon>Flavobacteriia</taxon>
        <taxon>Flavobacteriales</taxon>
        <taxon>Weeksellaceae</taxon>
    </lineage>
</organism>
<sequence length="1384" mass="152362">MKKLLLGFLLIFINSFLYSQFDTEHWFAPFANQNNQSTEQYLYLSTNTSSPFNVDIYNNNQLLQKVQISKGNPAVIPIDSGLMSTYPNDDTFLNKVTKKGLHLVGEKKFFAHYRFSLPNHAEIITSKGKAGAGNRFYVVTPKNQVQNNITNSTFGIIATENQTNIKISGYDPNIVFFGLASTPSEINVTLNKGESYIVSLKSSDAIKNKDGFSGTYIESDKSISITNGNINGMYSPTTPNNNSDALIDQAIPIDRLGKEFIVMSGFGSISPNNNMMEEVIVLATEDNTNIYLNGSSTPFNAVPLKKGEYEIINDTPSEGVHYQQKNGDAYTMYVKTNNNAYVYQLLAGVPNSYATGGYNIVPPLICLLPNKIEEFSLIDEIGYNKFNVKMNIIAEKGAKVSMNGTPISSSFGPYTVDGTNLWETYSVPNVSGNITISADKAITAGIAAGNGAVGYGGYFAGFNSNPIISKGGDCDKGNITLEVDDTYDSYQWYFNGTPYTGSGANTYIISPTESGDYYVKIVKTNCGTQDSPIYSYQRCPFKTTNSIEISNCNPTFITPIPKFSTFTQNVNVSSVKIWTQPSNGTVTINNLTGEITYTLTNFSATIDSFTYYFSGTDPKFPDTEYVTVNIKINHLKTITGEAFACIKPDKTGDFDLTQAKVSNDTNITNVEYYENYDPTTKTFSNLISNFNSYNSIPKTIYAKVTNSYGCTDVAEINLKFYPIPNIDTLKFDSILCDSDFDGLYEPDFDEISKTIVSNSADFDIYFFDNAGLNFPALPKDWTYTTLTRVYVLVASRNGCTNATGFIDFKIGNKISINPYTTQVCDGDFSNSETLNLASYLPQLTSETGYTYQFYATQNDANLEQNPIPDSQNISANATFFVRIKKSGICDNIASLTLNFGQPSTSTTLPAAVTVCEGSTTTLDAGTGFTSYLWSNGATTQTITVGKGDYSVVLTSNNTCTYTQKVSVVESPKAIVDISKFNTIICDDNLDGTIEINLNNVTSAILINPGIYRVKYYLNATDANAGNANFLNSDWSFSADTTIFARVESDFCPAQIYPLDFKFGNKVTLLASSISQEVCDDNLDGTKAVNLKDSDSFFTTDASVIIKYFNSESDAKNNRNPINSSLTVTNSGTYFLRFEKANSCANWAQLTINVKIPKASSTLKDVQICKNANTLLDAGTGFSAYLWSNGDTTQTTSLGIGNHYVDLTFNGCTYRQLVNVTAAEDPLIESITVNENTITINVTGGTLPYSYSIDGINYQSSNVFTNLRRGLQTAYVKGAELCTPVEKQFLVLNLINAITPNGDGINDVLDYSDLRIKKDVKILVFDRYGSQIYSSQNTNSFVWNGKSSYNRAIATGTYWYVLEWIEPDTNIKMNYKGWILVKNRN</sequence>
<dbReference type="InterPro" id="IPR026341">
    <property type="entry name" value="T9SS_type_B"/>
</dbReference>
<dbReference type="RefSeq" id="WP_188616891.1">
    <property type="nucleotide sequence ID" value="NZ_BMLV01000002.1"/>
</dbReference>
<evidence type="ECO:0000259" key="2">
    <source>
        <dbReference type="Pfam" id="PF17517"/>
    </source>
</evidence>
<dbReference type="Pfam" id="PF17517">
    <property type="entry name" value="IgGFc_binding"/>
    <property type="match status" value="1"/>
</dbReference>
<feature type="signal peptide" evidence="1">
    <location>
        <begin position="1"/>
        <end position="19"/>
    </location>
</feature>
<dbReference type="EMBL" id="BMLV01000002">
    <property type="protein sequence ID" value="GGP02848.1"/>
    <property type="molecule type" value="Genomic_DNA"/>
</dbReference>
<comment type="caution">
    <text evidence="3">The sequence shown here is derived from an EMBL/GenBank/DDBJ whole genome shotgun (WGS) entry which is preliminary data.</text>
</comment>
<accession>A0ABQ2NMJ2</accession>
<keyword evidence="4" id="KW-1185">Reference proteome</keyword>
<evidence type="ECO:0000256" key="1">
    <source>
        <dbReference type="SAM" id="SignalP"/>
    </source>
</evidence>